<keyword evidence="3" id="KW-1185">Reference proteome</keyword>
<dbReference type="Proteomes" id="UP000324222">
    <property type="component" value="Unassembled WGS sequence"/>
</dbReference>
<keyword evidence="1" id="KW-1133">Transmembrane helix</keyword>
<evidence type="ECO:0000256" key="1">
    <source>
        <dbReference type="SAM" id="Phobius"/>
    </source>
</evidence>
<accession>A0A5B7FDS9</accession>
<dbReference type="AlphaFoldDB" id="A0A5B7FDS9"/>
<comment type="caution">
    <text evidence="2">The sequence shown here is derived from an EMBL/GenBank/DDBJ whole genome shotgun (WGS) entry which is preliminary data.</text>
</comment>
<sequence>MFPIIFTAVVLWVCSAAARCCLVVVVVVVLVVVIVVALVVVVNSFLYDRENSDQESHSGDT</sequence>
<organism evidence="2 3">
    <name type="scientific">Portunus trituberculatus</name>
    <name type="common">Swimming crab</name>
    <name type="synonym">Neptunus trituberculatus</name>
    <dbReference type="NCBI Taxonomy" id="210409"/>
    <lineage>
        <taxon>Eukaryota</taxon>
        <taxon>Metazoa</taxon>
        <taxon>Ecdysozoa</taxon>
        <taxon>Arthropoda</taxon>
        <taxon>Crustacea</taxon>
        <taxon>Multicrustacea</taxon>
        <taxon>Malacostraca</taxon>
        <taxon>Eumalacostraca</taxon>
        <taxon>Eucarida</taxon>
        <taxon>Decapoda</taxon>
        <taxon>Pleocyemata</taxon>
        <taxon>Brachyura</taxon>
        <taxon>Eubrachyura</taxon>
        <taxon>Portunoidea</taxon>
        <taxon>Portunidae</taxon>
        <taxon>Portuninae</taxon>
        <taxon>Portunus</taxon>
    </lineage>
</organism>
<proteinExistence type="predicted"/>
<reference evidence="2 3" key="1">
    <citation type="submission" date="2019-05" db="EMBL/GenBank/DDBJ databases">
        <title>Another draft genome of Portunus trituberculatus and its Hox gene families provides insights of decapod evolution.</title>
        <authorList>
            <person name="Jeong J.-H."/>
            <person name="Song I."/>
            <person name="Kim S."/>
            <person name="Choi T."/>
            <person name="Kim D."/>
            <person name="Ryu S."/>
            <person name="Kim W."/>
        </authorList>
    </citation>
    <scope>NUCLEOTIDE SEQUENCE [LARGE SCALE GENOMIC DNA]</scope>
    <source>
        <tissue evidence="2">Muscle</tissue>
    </source>
</reference>
<gene>
    <name evidence="2" type="ORF">E2C01_036271</name>
</gene>
<dbReference type="EMBL" id="VSRR010005513">
    <property type="protein sequence ID" value="MPC42644.1"/>
    <property type="molecule type" value="Genomic_DNA"/>
</dbReference>
<evidence type="ECO:0000313" key="2">
    <source>
        <dbReference type="EMBL" id="MPC42644.1"/>
    </source>
</evidence>
<protein>
    <submittedName>
        <fullName evidence="2">Uncharacterized protein</fullName>
    </submittedName>
</protein>
<keyword evidence="1" id="KW-0812">Transmembrane</keyword>
<feature type="transmembrane region" description="Helical" evidence="1">
    <location>
        <begin position="26"/>
        <end position="47"/>
    </location>
</feature>
<keyword evidence="1" id="KW-0472">Membrane</keyword>
<evidence type="ECO:0000313" key="3">
    <source>
        <dbReference type="Proteomes" id="UP000324222"/>
    </source>
</evidence>
<name>A0A5B7FDS9_PORTR</name>